<dbReference type="GO" id="GO:0050185">
    <property type="term" value="F:phosphatidylinositol deacylase activity"/>
    <property type="evidence" value="ECO:0007669"/>
    <property type="project" value="TreeGrafter"/>
</dbReference>
<keyword evidence="3 10" id="KW-0813">Transport</keyword>
<dbReference type="InterPro" id="IPR029058">
    <property type="entry name" value="AB_hydrolase_fold"/>
</dbReference>
<feature type="compositionally biased region" description="Basic and acidic residues" evidence="11">
    <location>
        <begin position="728"/>
        <end position="747"/>
    </location>
</feature>
<sequence length="1792" mass="207514">MSLMKAKYIKIREKGIEDDRYELYLYREGPSYTFHSNKSMGVPVLYVHGNAGHYRQVRSIGSGSARIFSTVPLGPMIDDQLGPINYSIPKTWSNDIKKELNYFVLDLKEELTGISSLLLKKQSEYLIKCTKHILSMYSFIKDENLRPKRVLIVGHSMGGIVSRLARVESLESENDLIGPIITFSTPHLKPPFPLDYSIQKLYNELEDKERQLGEPNIISIVSGVRDELISPDLSYYYDTPSLNLTLIKSFFSAGVANSWTRPDHLTVTWCRQLLHQVNSVIYDSINPNTNQISENIEILNQVAFKHLSPKLLDRWDQTLFNENKNNNHKNDADHSGRGASGSGSGIASDNVNNNNHNYGNIQKEEQKRSIIERENGFVVKIPKKKDFYILSSNSTKINFRLCKTQKCSKGIDPFKDQQFLKYRKSIVVPSPNYKEKIINNKEYFLSQAKLSVFTNNLIILDQPIFQNYSYLLINIIETSQSIKANTRYIWDFIKLSKTALIHKDFDYQKSKANNLIDLKNKSFFKIQLNSLFSSNFAYKITIKDFDNQKKNKKYLPLIAFRSLNSNFQSYITIFENFESLKDYISYTANIIFPKWSKGPDYPELFIWKDRTQNLKMKIQIDWITTFGYFFGTSWTFIPIIYLLLVSISFLFLKSINHKQQLNKNCNASNNTNMDIAKGNNNRNKNRKSKKNSKKNKNKNNGINKNNNKKKKNNNNKNKNKNNNNNNKNNDKDNKNKNTNEDNKKKKNDGNKMIKKFSILDYITKIILADLIFFMISIPINLIYLNSSLYTPKNESTFIEIFQFFFISIISINIILALMILIKLLIFLFKFLISQKSKKIIQTFNIIFLILSILPIHYTILLILFVILHLFTIAYYFKYSKYDKNLKYSNNFILHQFNSLLRKLGLIILIIFFLIIFTNEQKTEKESEIEKKSTIPSQNTDSQHSCNEVLVSKNEGYYIYDSEVGMFPNSNNIISLWLDYSAENYEHFISGKIFDTEGETVVETFTVEDETEHTQHMPNLGVLNETHFVSVFTKEHYTTVYVEELYGQIMEMIEINGKMELDVVGNDFLISSGSTHNSDLCVLNETYFVSVWPSHVYTQDHGSVDWVYGQLIKINSSEDDYVIEKIGSEVQINDNETSHAISPKATKLSENGDRFVVVWVDYKINDHGNRIVGQIFETAATKNQGFQSYGEVFQVNDERSKNHYNLALSTLSDFRYFVVVWDSYDYNVDDYITDIFGRVFDSANGQDTDLPQRLNPDSTNYDQLPDVAPLSENRFAVIWQSLNETESIHNIIGQIFTFDRDKSVVEKKDEQFIVNSFSENELLDARISKNHPYNDKSVITWISMYYPSDSGSDRNAGYSIHAKIYTGEPKNTIQINKKMNDISLNIQSKAKVQIDTDLFKDSSNSDLEYSAYVVDLKDGSIQKHEWFTYQKDNRKIIIDGQDLSYRKTKTKYNIKILASTKCYQKSLYIDLKFTMSNMPIIYSLIISLAFATMIIIITFFFLKRKLIKKFKNDLLQDDDEDIKENNGNFDFEDDKDNDDNITSSGSSSSSSSTSYDEGDGGGNEDGDEKKGIKLTEMNKKNKNKNNKHSKSKDQKNREEYMEIDGIEKMNLIETTKNSNTEILKAVPKRIITLFIILQLYGWVFNSIFYGLILRNNLNRSSLKYLILLLAILQILIFQIFCLKLILVQINKNTKFSIIKFSAILWLACLIIGYILLFTDIEYLALYYSVIIAELSTVFFYFFLYYTLNKSKFCNRLTTTTKRRVISNVVLTVFVVAVLIVTTIIVARSLIHTL</sequence>
<evidence type="ECO:0000256" key="11">
    <source>
        <dbReference type="SAM" id="MobiDB-lite"/>
    </source>
</evidence>
<organism evidence="13 14">
    <name type="scientific">Anaeramoeba flamelloides</name>
    <dbReference type="NCBI Taxonomy" id="1746091"/>
    <lineage>
        <taxon>Eukaryota</taxon>
        <taxon>Metamonada</taxon>
        <taxon>Anaeramoebidae</taxon>
        <taxon>Anaeramoeba</taxon>
    </lineage>
</organism>
<evidence type="ECO:0000256" key="9">
    <source>
        <dbReference type="ARBA" id="ARBA00023136"/>
    </source>
</evidence>
<dbReference type="PANTHER" id="PTHR15495">
    <property type="entry name" value="NEGATIVE REGULATOR OF VESICLE FORMATION-RELATED"/>
    <property type="match status" value="1"/>
</dbReference>
<evidence type="ECO:0000256" key="3">
    <source>
        <dbReference type="ARBA" id="ARBA00022448"/>
    </source>
</evidence>
<feature type="compositionally biased region" description="Low complexity" evidence="11">
    <location>
        <begin position="345"/>
        <end position="360"/>
    </location>
</feature>
<evidence type="ECO:0000256" key="6">
    <source>
        <dbReference type="ARBA" id="ARBA00022824"/>
    </source>
</evidence>
<feature type="compositionally biased region" description="Basic and acidic residues" evidence="11">
    <location>
        <begin position="1566"/>
        <end position="1578"/>
    </location>
</feature>
<keyword evidence="5 10" id="KW-0378">Hydrolase</keyword>
<feature type="transmembrane region" description="Helical" evidence="10">
    <location>
        <begin position="1767"/>
        <end position="1789"/>
    </location>
</feature>
<keyword evidence="4 10" id="KW-0812">Transmembrane</keyword>
<feature type="region of interest" description="Disordered" evidence="11">
    <location>
        <begin position="1524"/>
        <end position="1597"/>
    </location>
</feature>
<protein>
    <recommendedName>
        <fullName evidence="10">GPI inositol-deacylase</fullName>
        <ecNumber evidence="10">3.1.-.-</ecNumber>
    </recommendedName>
</protein>
<evidence type="ECO:0000256" key="5">
    <source>
        <dbReference type="ARBA" id="ARBA00022801"/>
    </source>
</evidence>
<dbReference type="GO" id="GO:0005789">
    <property type="term" value="C:endoplasmic reticulum membrane"/>
    <property type="evidence" value="ECO:0007669"/>
    <property type="project" value="UniProtKB-SubCell"/>
</dbReference>
<feature type="compositionally biased region" description="Basic residues" evidence="11">
    <location>
        <begin position="706"/>
        <end position="719"/>
    </location>
</feature>
<feature type="compositionally biased region" description="Acidic residues" evidence="11">
    <location>
        <begin position="1529"/>
        <end position="1538"/>
    </location>
</feature>
<dbReference type="InterPro" id="IPR012908">
    <property type="entry name" value="PGAP1-ab_dom-like"/>
</dbReference>
<dbReference type="Proteomes" id="UP001146793">
    <property type="component" value="Unassembled WGS sequence"/>
</dbReference>
<dbReference type="EC" id="3.1.-.-" evidence="10"/>
<comment type="similarity">
    <text evidence="2 10">Belongs to the GPI inositol-deacylase family.</text>
</comment>
<feature type="transmembrane region" description="Helical" evidence="10">
    <location>
        <begin position="1723"/>
        <end position="1746"/>
    </location>
</feature>
<feature type="transmembrane region" description="Helical" evidence="10">
    <location>
        <begin position="1663"/>
        <end position="1684"/>
    </location>
</feature>
<feature type="transmembrane region" description="Helical" evidence="10">
    <location>
        <begin position="626"/>
        <end position="652"/>
    </location>
</feature>
<feature type="compositionally biased region" description="Low complexity" evidence="11">
    <location>
        <begin position="1539"/>
        <end position="1553"/>
    </location>
</feature>
<feature type="compositionally biased region" description="Basic residues" evidence="11">
    <location>
        <begin position="1579"/>
        <end position="1589"/>
    </location>
</feature>
<keyword evidence="7 10" id="KW-0653">Protein transport</keyword>
<dbReference type="EMBL" id="JANTQA010000057">
    <property type="protein sequence ID" value="KAJ3429471.1"/>
    <property type="molecule type" value="Genomic_DNA"/>
</dbReference>
<comment type="caution">
    <text evidence="13">The sequence shown here is derived from an EMBL/GenBank/DDBJ whole genome shotgun (WGS) entry which is preliminary data.</text>
</comment>
<dbReference type="SUPFAM" id="SSF53474">
    <property type="entry name" value="alpha/beta-Hydrolases"/>
    <property type="match status" value="1"/>
</dbReference>
<evidence type="ECO:0000256" key="7">
    <source>
        <dbReference type="ARBA" id="ARBA00022927"/>
    </source>
</evidence>
<evidence type="ECO:0000256" key="1">
    <source>
        <dbReference type="ARBA" id="ARBA00004477"/>
    </source>
</evidence>
<feature type="transmembrane region" description="Helical" evidence="10">
    <location>
        <begin position="761"/>
        <end position="783"/>
    </location>
</feature>
<dbReference type="GO" id="GO:0015031">
    <property type="term" value="P:protein transport"/>
    <property type="evidence" value="ECO:0007669"/>
    <property type="project" value="UniProtKB-KW"/>
</dbReference>
<evidence type="ECO:0000256" key="2">
    <source>
        <dbReference type="ARBA" id="ARBA00006931"/>
    </source>
</evidence>
<comment type="subcellular location">
    <subcellularLocation>
        <location evidence="1">Endoplasmic reticulum membrane</location>
        <topology evidence="1">Multi-pass membrane protein</topology>
    </subcellularLocation>
</comment>
<dbReference type="Pfam" id="PF07819">
    <property type="entry name" value="PGAP1"/>
    <property type="match status" value="1"/>
</dbReference>
<feature type="compositionally biased region" description="Basic residues" evidence="11">
    <location>
        <begin position="683"/>
        <end position="697"/>
    </location>
</feature>
<evidence type="ECO:0000313" key="13">
    <source>
        <dbReference type="EMBL" id="KAJ3429471.1"/>
    </source>
</evidence>
<feature type="transmembrane region" description="Helical" evidence="10">
    <location>
        <begin position="803"/>
        <end position="827"/>
    </location>
</feature>
<feature type="compositionally biased region" description="Polar residues" evidence="11">
    <location>
        <begin position="663"/>
        <end position="673"/>
    </location>
</feature>
<reference evidence="13" key="1">
    <citation type="submission" date="2022-08" db="EMBL/GenBank/DDBJ databases">
        <title>Novel sulphate-reducing endosymbionts in the free-living metamonad Anaeramoeba.</title>
        <authorList>
            <person name="Jerlstrom-Hultqvist J."/>
            <person name="Cepicka I."/>
            <person name="Gallot-Lavallee L."/>
            <person name="Salas-Leiva D."/>
            <person name="Curtis B.A."/>
            <person name="Zahonova K."/>
            <person name="Pipaliya S."/>
            <person name="Dacks J."/>
            <person name="Roger A.J."/>
        </authorList>
    </citation>
    <scope>NUCLEOTIDE SEQUENCE</scope>
    <source>
        <strain evidence="13">Busselton2</strain>
    </source>
</reference>
<feature type="region of interest" description="Disordered" evidence="11">
    <location>
        <begin position="663"/>
        <end position="747"/>
    </location>
</feature>
<feature type="domain" description="GPI inositol-deacylase PGAP1-like alpha/beta" evidence="12">
    <location>
        <begin position="40"/>
        <end position="282"/>
    </location>
</feature>
<comment type="function">
    <text evidence="10">Involved in inositol deacylation of GPI-anchored proteins which plays important roles in the quality control and ER-associated degradation of GPI-anchored proteins.</text>
</comment>
<dbReference type="GO" id="GO:0006505">
    <property type="term" value="P:GPI anchor metabolic process"/>
    <property type="evidence" value="ECO:0007669"/>
    <property type="project" value="TreeGrafter"/>
</dbReference>
<keyword evidence="8 10" id="KW-1133">Transmembrane helix</keyword>
<feature type="region of interest" description="Disordered" evidence="11">
    <location>
        <begin position="322"/>
        <end position="365"/>
    </location>
</feature>
<gene>
    <name evidence="13" type="ORF">M0812_24823</name>
</gene>
<evidence type="ECO:0000256" key="10">
    <source>
        <dbReference type="RuleBase" id="RU365011"/>
    </source>
</evidence>
<name>A0AAV7YKT7_9EUKA</name>
<evidence type="ECO:0000256" key="4">
    <source>
        <dbReference type="ARBA" id="ARBA00022692"/>
    </source>
</evidence>
<evidence type="ECO:0000259" key="12">
    <source>
        <dbReference type="Pfam" id="PF07819"/>
    </source>
</evidence>
<evidence type="ECO:0000256" key="8">
    <source>
        <dbReference type="ARBA" id="ARBA00022989"/>
    </source>
</evidence>
<keyword evidence="6 10" id="KW-0256">Endoplasmic reticulum</keyword>
<evidence type="ECO:0000313" key="14">
    <source>
        <dbReference type="Proteomes" id="UP001146793"/>
    </source>
</evidence>
<proteinExistence type="inferred from homology"/>
<feature type="transmembrane region" description="Helical" evidence="10">
    <location>
        <begin position="1479"/>
        <end position="1501"/>
    </location>
</feature>
<feature type="transmembrane region" description="Helical" evidence="10">
    <location>
        <begin position="1629"/>
        <end position="1651"/>
    </location>
</feature>
<dbReference type="PANTHER" id="PTHR15495:SF7">
    <property type="entry name" value="GPI INOSITOL-DEACYLASE"/>
    <property type="match status" value="1"/>
</dbReference>
<dbReference type="InterPro" id="IPR039529">
    <property type="entry name" value="PGAP1/BST1"/>
</dbReference>
<keyword evidence="9 10" id="KW-0472">Membrane</keyword>
<feature type="transmembrane region" description="Helical" evidence="10">
    <location>
        <begin position="1696"/>
        <end position="1717"/>
    </location>
</feature>
<feature type="compositionally biased region" description="Acidic residues" evidence="11">
    <location>
        <begin position="1555"/>
        <end position="1565"/>
    </location>
</feature>
<accession>A0AAV7YKT7</accession>
<dbReference type="Gene3D" id="3.40.50.1820">
    <property type="entry name" value="alpha/beta hydrolase"/>
    <property type="match status" value="1"/>
</dbReference>
<dbReference type="GO" id="GO:0006888">
    <property type="term" value="P:endoplasmic reticulum to Golgi vesicle-mediated transport"/>
    <property type="evidence" value="ECO:0007669"/>
    <property type="project" value="TreeGrafter"/>
</dbReference>